<dbReference type="EMBL" id="MDUX01000024">
    <property type="protein sequence ID" value="KAF7599288.1"/>
    <property type="molecule type" value="Genomic_DNA"/>
</dbReference>
<dbReference type="RefSeq" id="WP_095524531.1">
    <property type="nucleotide sequence ID" value="NZ_MDUX01000024.1"/>
</dbReference>
<reference evidence="3 4" key="2">
    <citation type="submission" date="2017-07" db="EMBL/GenBank/DDBJ databases">
        <title>Candidatus Dactylopiibacterium carminicum, a nitrogen-fixing symbiont of the cochineal insect Dactylopius coccus and Dactylopius opuntiae (Hemiptera: Coccoidea: Dactylopiidae).</title>
        <authorList>
            <person name="Vera A."/>
        </authorList>
    </citation>
    <scope>NUCLEOTIDE SEQUENCE [LARGE SCALE GENOMIC DNA]</scope>
    <source>
        <strain evidence="3 4">NFDCM</strain>
    </source>
</reference>
<dbReference type="GO" id="GO:0004029">
    <property type="term" value="F:aldehyde dehydrogenase (NAD+) activity"/>
    <property type="evidence" value="ECO:0007669"/>
    <property type="project" value="TreeGrafter"/>
</dbReference>
<keyword evidence="5" id="KW-1185">Reference proteome</keyword>
<dbReference type="Pfam" id="PF01370">
    <property type="entry name" value="Epimerase"/>
    <property type="match status" value="1"/>
</dbReference>
<dbReference type="Proteomes" id="UP000623509">
    <property type="component" value="Unassembled WGS sequence"/>
</dbReference>
<dbReference type="GO" id="GO:0005737">
    <property type="term" value="C:cytoplasm"/>
    <property type="evidence" value="ECO:0007669"/>
    <property type="project" value="TreeGrafter"/>
</dbReference>
<evidence type="ECO:0000259" key="1">
    <source>
        <dbReference type="Pfam" id="PF01370"/>
    </source>
</evidence>
<dbReference type="InterPro" id="IPR051783">
    <property type="entry name" value="NAD(P)-dependent_oxidoreduct"/>
</dbReference>
<dbReference type="EMBL" id="NMRN01000038">
    <property type="protein sequence ID" value="PAS92449.1"/>
    <property type="molecule type" value="Genomic_DNA"/>
</dbReference>
<proteinExistence type="predicted"/>
<sequence>MRFLVTGATGFVGSEFCELAQVRGHSLLRVSRRAPEVASAEVVVADLEAAPDLSAVLAGVDVVVHLAARVHSMREDADDLEVAYRAANTEVTRRLAEQAAAAGVRRFVFVSSIKAMAERSPGRALTEADAPAPEDPYGRSKLLAEQVLREVAEAHGMEWVVLRPTLVFGAGVGGNFARLLSLVDRGLPLPLGRAQALRSFINVWNFADLIERCCVHPAAAGQIFLAADCCLGTAELIRALGHVLQRPLRLLPVPMSWLDAWGRMLGMRGVVERLTGELRVDAGHAREVLGWQPRISLEDALQRTARAWREASGR</sequence>
<dbReference type="PANTHER" id="PTHR48079:SF6">
    <property type="entry name" value="NAD(P)-BINDING DOMAIN-CONTAINING PROTEIN-RELATED"/>
    <property type="match status" value="1"/>
</dbReference>
<organism evidence="3 4">
    <name type="scientific">Candidatus Dactylopiibacterium carminicum</name>
    <dbReference type="NCBI Taxonomy" id="857335"/>
    <lineage>
        <taxon>Bacteria</taxon>
        <taxon>Pseudomonadati</taxon>
        <taxon>Pseudomonadota</taxon>
        <taxon>Betaproteobacteria</taxon>
        <taxon>Rhodocyclales</taxon>
        <taxon>Rhodocyclaceae</taxon>
        <taxon>Candidatus Dactylopiibacterium</taxon>
    </lineage>
</organism>
<gene>
    <name evidence="2" type="ORF">BGI27_08910</name>
    <name evidence="3" type="ORF">CGU29_11630</name>
</gene>
<dbReference type="Gene3D" id="3.40.50.720">
    <property type="entry name" value="NAD(P)-binding Rossmann-like Domain"/>
    <property type="match status" value="1"/>
</dbReference>
<dbReference type="InterPro" id="IPR036291">
    <property type="entry name" value="NAD(P)-bd_dom_sf"/>
</dbReference>
<dbReference type="OrthoDB" id="9801056at2"/>
<comment type="caution">
    <text evidence="3">The sequence shown here is derived from an EMBL/GenBank/DDBJ whole genome shotgun (WGS) entry which is preliminary data.</text>
</comment>
<dbReference type="AlphaFoldDB" id="A0A272EQQ4"/>
<evidence type="ECO:0000313" key="5">
    <source>
        <dbReference type="Proteomes" id="UP000623509"/>
    </source>
</evidence>
<evidence type="ECO:0000313" key="3">
    <source>
        <dbReference type="EMBL" id="PAS92449.1"/>
    </source>
</evidence>
<name>A0A272EQQ4_9RHOO</name>
<evidence type="ECO:0000313" key="2">
    <source>
        <dbReference type="EMBL" id="KAF7599288.1"/>
    </source>
</evidence>
<feature type="domain" description="NAD-dependent epimerase/dehydratase" evidence="1">
    <location>
        <begin position="4"/>
        <end position="220"/>
    </location>
</feature>
<accession>A0A272EQQ4</accession>
<evidence type="ECO:0000313" key="4">
    <source>
        <dbReference type="Proteomes" id="UP000216107"/>
    </source>
</evidence>
<dbReference type="SUPFAM" id="SSF51735">
    <property type="entry name" value="NAD(P)-binding Rossmann-fold domains"/>
    <property type="match status" value="1"/>
</dbReference>
<dbReference type="PANTHER" id="PTHR48079">
    <property type="entry name" value="PROTEIN YEEZ"/>
    <property type="match status" value="1"/>
</dbReference>
<reference evidence="2 5" key="1">
    <citation type="submission" date="2016-08" db="EMBL/GenBank/DDBJ databases">
        <title>Candidatus Dactylopiibacterium carminicum genome sequence.</title>
        <authorList>
            <person name="Ramirez-Puebla S.T."/>
            <person name="Ormeno-Orrillo E."/>
            <person name="Vera-Ponce De Leon A."/>
            <person name="Luis L."/>
            <person name="Sanchez-Flores A."/>
            <person name="Monica R."/>
            <person name="Martinez-Romero E."/>
        </authorList>
    </citation>
    <scope>NUCLEOTIDE SEQUENCE [LARGE SCALE GENOMIC DNA]</scope>
    <source>
        <strain evidence="2">END1</strain>
    </source>
</reference>
<dbReference type="Proteomes" id="UP000216107">
    <property type="component" value="Unassembled WGS sequence"/>
</dbReference>
<protein>
    <recommendedName>
        <fullName evidence="1">NAD-dependent epimerase/dehydratase domain-containing protein</fullName>
    </recommendedName>
</protein>
<dbReference type="InterPro" id="IPR001509">
    <property type="entry name" value="Epimerase_deHydtase"/>
</dbReference>